<dbReference type="AlphaFoldDB" id="A0A8W8LS51"/>
<dbReference type="InterPro" id="IPR000859">
    <property type="entry name" value="CUB_dom"/>
</dbReference>
<dbReference type="EnsemblMetazoa" id="G29753.2">
    <property type="protein sequence ID" value="G29753.2:cds"/>
    <property type="gene ID" value="G29753"/>
</dbReference>
<feature type="signal peptide" evidence="4">
    <location>
        <begin position="1"/>
        <end position="23"/>
    </location>
</feature>
<keyword evidence="4" id="KW-0732">Signal</keyword>
<protein>
    <recommendedName>
        <fullName evidence="5">CUB domain-containing protein</fullName>
    </recommendedName>
</protein>
<comment type="caution">
    <text evidence="3">Lacks conserved residue(s) required for the propagation of feature annotation.</text>
</comment>
<evidence type="ECO:0000256" key="3">
    <source>
        <dbReference type="PROSITE-ProRule" id="PRU00059"/>
    </source>
</evidence>
<evidence type="ECO:0000256" key="2">
    <source>
        <dbReference type="ARBA" id="ARBA00023157"/>
    </source>
</evidence>
<evidence type="ECO:0000313" key="7">
    <source>
        <dbReference type="Proteomes" id="UP000005408"/>
    </source>
</evidence>
<dbReference type="PROSITE" id="PS01180">
    <property type="entry name" value="CUB"/>
    <property type="match status" value="2"/>
</dbReference>
<evidence type="ECO:0000259" key="5">
    <source>
        <dbReference type="PROSITE" id="PS01180"/>
    </source>
</evidence>
<reference evidence="6" key="1">
    <citation type="submission" date="2022-08" db="UniProtKB">
        <authorList>
            <consortium name="EnsemblMetazoa"/>
        </authorList>
    </citation>
    <scope>IDENTIFICATION</scope>
    <source>
        <strain evidence="6">05x7-T-G4-1.051#20</strain>
    </source>
</reference>
<name>A0A8W8LS51_MAGGI</name>
<evidence type="ECO:0000313" key="6">
    <source>
        <dbReference type="EnsemblMetazoa" id="G29753.2:cds"/>
    </source>
</evidence>
<proteinExistence type="predicted"/>
<evidence type="ECO:0000256" key="1">
    <source>
        <dbReference type="ARBA" id="ARBA00022737"/>
    </source>
</evidence>
<evidence type="ECO:0000256" key="4">
    <source>
        <dbReference type="SAM" id="SignalP"/>
    </source>
</evidence>
<feature type="chain" id="PRO_5036502752" description="CUB domain-containing protein" evidence="4">
    <location>
        <begin position="24"/>
        <end position="355"/>
    </location>
</feature>
<keyword evidence="2" id="KW-1015">Disulfide bond</keyword>
<dbReference type="OMA" id="KNENCND"/>
<dbReference type="SUPFAM" id="SSF49854">
    <property type="entry name" value="Spermadhesin, CUB domain"/>
    <property type="match status" value="2"/>
</dbReference>
<dbReference type="PANTHER" id="PTHR24251:SF37">
    <property type="entry name" value="CUB DOMAIN-CONTAINING PROTEIN"/>
    <property type="match status" value="1"/>
</dbReference>
<dbReference type="InterPro" id="IPR035914">
    <property type="entry name" value="Sperma_CUB_dom_sf"/>
</dbReference>
<keyword evidence="1" id="KW-0677">Repeat</keyword>
<organism evidence="6 7">
    <name type="scientific">Magallana gigas</name>
    <name type="common">Pacific oyster</name>
    <name type="synonym">Crassostrea gigas</name>
    <dbReference type="NCBI Taxonomy" id="29159"/>
    <lineage>
        <taxon>Eukaryota</taxon>
        <taxon>Metazoa</taxon>
        <taxon>Spiralia</taxon>
        <taxon>Lophotrochozoa</taxon>
        <taxon>Mollusca</taxon>
        <taxon>Bivalvia</taxon>
        <taxon>Autobranchia</taxon>
        <taxon>Pteriomorphia</taxon>
        <taxon>Ostreida</taxon>
        <taxon>Ostreoidea</taxon>
        <taxon>Ostreidae</taxon>
        <taxon>Magallana</taxon>
    </lineage>
</organism>
<dbReference type="OrthoDB" id="6097591at2759"/>
<feature type="domain" description="CUB" evidence="5">
    <location>
        <begin position="153"/>
        <end position="272"/>
    </location>
</feature>
<dbReference type="PANTHER" id="PTHR24251">
    <property type="entry name" value="OVOCHYMASE-RELATED"/>
    <property type="match status" value="1"/>
</dbReference>
<dbReference type="Gene3D" id="2.60.120.290">
    <property type="entry name" value="Spermadhesin, CUB domain"/>
    <property type="match status" value="2"/>
</dbReference>
<dbReference type="Proteomes" id="UP000005408">
    <property type="component" value="Unassembled WGS sequence"/>
</dbReference>
<keyword evidence="7" id="KW-1185">Reference proteome</keyword>
<feature type="domain" description="CUB" evidence="5">
    <location>
        <begin position="31"/>
        <end position="147"/>
    </location>
</feature>
<dbReference type="CDD" id="cd00041">
    <property type="entry name" value="CUB"/>
    <property type="match status" value="1"/>
</dbReference>
<accession>A0A8W8LS51</accession>
<dbReference type="Pfam" id="PF00431">
    <property type="entry name" value="CUB"/>
    <property type="match status" value="2"/>
</dbReference>
<sequence length="355" mass="39175">MGILRLNVRITLCILYLIKVVLSQEETVLTCSSTPQETVLNNLREVFKYPESGPYQQGGSCKWLFSAPETDLKIRYRFTTLNVDCGDVLNAYDGDNENAPKLFGPECAFGGSGTSHTTTQKNLFVDFFPDSTTKSNELGFTLEVIAAKDLSECSETGTTKPISLADAYVLTSPKFPDDYPVDWTCTYTFTAANGVDQIQFDMVYIDLEDDTQCYDSVKLYDGDSTSSTVLAELCGTSPSVQSFTSTGPSLTVHFESDEQSPQAGFYAKVFTLGEETTTTTTTTLTTTTETDEEEEVTTNTNPEVTEGETGCNRTFFSFWNLCCNLARLCNNWWIFCKTMTQCCNTCGLSSSSFSS</sequence>
<dbReference type="SMART" id="SM00042">
    <property type="entry name" value="CUB"/>
    <property type="match status" value="1"/>
</dbReference>